<comment type="caution">
    <text evidence="2">The sequence shown here is derived from an EMBL/GenBank/DDBJ whole genome shotgun (WGS) entry which is preliminary data.</text>
</comment>
<feature type="signal peptide" evidence="1">
    <location>
        <begin position="1"/>
        <end position="23"/>
    </location>
</feature>
<dbReference type="Proteomes" id="UP001054252">
    <property type="component" value="Unassembled WGS sequence"/>
</dbReference>
<evidence type="ECO:0000313" key="2">
    <source>
        <dbReference type="EMBL" id="GKU95066.1"/>
    </source>
</evidence>
<protein>
    <submittedName>
        <fullName evidence="2">Uncharacterized protein</fullName>
    </submittedName>
</protein>
<gene>
    <name evidence="2" type="ORF">SLEP1_g8472</name>
</gene>
<dbReference type="EMBL" id="BPVZ01000008">
    <property type="protein sequence ID" value="GKU95066.1"/>
    <property type="molecule type" value="Genomic_DNA"/>
</dbReference>
<keyword evidence="3" id="KW-1185">Reference proteome</keyword>
<feature type="chain" id="PRO_5043697263" evidence="1">
    <location>
        <begin position="24"/>
        <end position="37"/>
    </location>
</feature>
<evidence type="ECO:0000313" key="3">
    <source>
        <dbReference type="Proteomes" id="UP001054252"/>
    </source>
</evidence>
<sequence length="37" mass="4223">MGFYCFPFFFFFLNLGLLGRVKTLEAAVHRSLPGNLV</sequence>
<dbReference type="AlphaFoldDB" id="A0AAV5I6B8"/>
<reference evidence="2 3" key="1">
    <citation type="journal article" date="2021" name="Commun. Biol.">
        <title>The genome of Shorea leprosula (Dipterocarpaceae) highlights the ecological relevance of drought in aseasonal tropical rainforests.</title>
        <authorList>
            <person name="Ng K.K.S."/>
            <person name="Kobayashi M.J."/>
            <person name="Fawcett J.A."/>
            <person name="Hatakeyama M."/>
            <person name="Paape T."/>
            <person name="Ng C.H."/>
            <person name="Ang C.C."/>
            <person name="Tnah L.H."/>
            <person name="Lee C.T."/>
            <person name="Nishiyama T."/>
            <person name="Sese J."/>
            <person name="O'Brien M.J."/>
            <person name="Copetti D."/>
            <person name="Mohd Noor M.I."/>
            <person name="Ong R.C."/>
            <person name="Putra M."/>
            <person name="Sireger I.Z."/>
            <person name="Indrioko S."/>
            <person name="Kosugi Y."/>
            <person name="Izuno A."/>
            <person name="Isagi Y."/>
            <person name="Lee S.L."/>
            <person name="Shimizu K.K."/>
        </authorList>
    </citation>
    <scope>NUCLEOTIDE SEQUENCE [LARGE SCALE GENOMIC DNA]</scope>
    <source>
        <strain evidence="2">214</strain>
    </source>
</reference>
<proteinExistence type="predicted"/>
<accession>A0AAV5I6B8</accession>
<keyword evidence="1" id="KW-0732">Signal</keyword>
<name>A0AAV5I6B8_9ROSI</name>
<evidence type="ECO:0000256" key="1">
    <source>
        <dbReference type="SAM" id="SignalP"/>
    </source>
</evidence>
<organism evidence="2 3">
    <name type="scientific">Rubroshorea leprosula</name>
    <dbReference type="NCBI Taxonomy" id="152421"/>
    <lineage>
        <taxon>Eukaryota</taxon>
        <taxon>Viridiplantae</taxon>
        <taxon>Streptophyta</taxon>
        <taxon>Embryophyta</taxon>
        <taxon>Tracheophyta</taxon>
        <taxon>Spermatophyta</taxon>
        <taxon>Magnoliopsida</taxon>
        <taxon>eudicotyledons</taxon>
        <taxon>Gunneridae</taxon>
        <taxon>Pentapetalae</taxon>
        <taxon>rosids</taxon>
        <taxon>malvids</taxon>
        <taxon>Malvales</taxon>
        <taxon>Dipterocarpaceae</taxon>
        <taxon>Rubroshorea</taxon>
    </lineage>
</organism>